<feature type="domain" description="Signal transduction histidine kinase internal region" evidence="2">
    <location>
        <begin position="174"/>
        <end position="251"/>
    </location>
</feature>
<dbReference type="Pfam" id="PF06580">
    <property type="entry name" value="His_kinase"/>
    <property type="match status" value="1"/>
</dbReference>
<dbReference type="STRING" id="1602171.ST44_09075"/>
<dbReference type="GO" id="GO:0000155">
    <property type="term" value="F:phosphorelay sensor kinase activity"/>
    <property type="evidence" value="ECO:0007669"/>
    <property type="project" value="InterPro"/>
</dbReference>
<feature type="transmembrane region" description="Helical" evidence="1">
    <location>
        <begin position="50"/>
        <end position="71"/>
    </location>
</feature>
<gene>
    <name evidence="3" type="ORF">ST44_09075</name>
</gene>
<protein>
    <recommendedName>
        <fullName evidence="2">Signal transduction histidine kinase internal region domain-containing protein</fullName>
    </recommendedName>
</protein>
<dbReference type="Proteomes" id="UP000032046">
    <property type="component" value="Unassembled WGS sequence"/>
</dbReference>
<feature type="transmembrane region" description="Helical" evidence="1">
    <location>
        <begin position="20"/>
        <end position="38"/>
    </location>
</feature>
<feature type="transmembrane region" description="Helical" evidence="1">
    <location>
        <begin position="83"/>
        <end position="102"/>
    </location>
</feature>
<dbReference type="PANTHER" id="PTHR34220:SF7">
    <property type="entry name" value="SENSOR HISTIDINE KINASE YPDA"/>
    <property type="match status" value="1"/>
</dbReference>
<proteinExistence type="predicted"/>
<dbReference type="AlphaFoldDB" id="A0A0D0I496"/>
<keyword evidence="4" id="KW-1185">Reference proteome</keyword>
<dbReference type="PANTHER" id="PTHR34220">
    <property type="entry name" value="SENSOR HISTIDINE KINASE YPDA"/>
    <property type="match status" value="1"/>
</dbReference>
<dbReference type="EMBL" id="JXQK01000065">
    <property type="protein sequence ID" value="KIP61543.1"/>
    <property type="molecule type" value="Genomic_DNA"/>
</dbReference>
<accession>A0A0D0I496</accession>
<evidence type="ECO:0000256" key="1">
    <source>
        <dbReference type="SAM" id="Phobius"/>
    </source>
</evidence>
<sequence>MIKYKKNKLNAMNSYKKALVAIHVAVWLVILISPLTFFDRGDRFEADKLIPMFSTPIAMMLVFYTTYLYLTPKLLLKGQKRKFWTYTIALVILMGLGLHIWFQVSHRVFFHPEHHLHPMKKMREPNALMDLIFILRNVFNMTVTAAIAAMSILSIKWQSSETARREAEMAKQDAELKNLRNQVNPHFLLNTLNNIYALTAFNQQKAQEAILELSGMLRHILYDNQQDFVRLNDEIKFIHSYINLMKIRIPKTTKIQIDVNVPKDTELKIAPLIFISLIENAFKHGIGTAENSFIHINIYADRNHIACEIENSNFPKNDTDRSGHGIGLEQVGKRLELAYHKKYTWEKGTKDNNKIYYSNIYIYDTKLRDN</sequence>
<dbReference type="InterPro" id="IPR050640">
    <property type="entry name" value="Bact_2-comp_sensor_kinase"/>
</dbReference>
<reference evidence="3 4" key="1">
    <citation type="submission" date="2015-01" db="EMBL/GenBank/DDBJ databases">
        <title>Comparative genomics of non-oral Prevotella species.</title>
        <authorList>
            <person name="Accetto T."/>
            <person name="Nograsek B."/>
            <person name="Avgustin G."/>
        </authorList>
    </citation>
    <scope>NUCLEOTIDE SEQUENCE [LARGE SCALE GENOMIC DNA]</scope>
    <source>
        <strain evidence="3 4">P5-119</strain>
    </source>
</reference>
<keyword evidence="1" id="KW-0812">Transmembrane</keyword>
<keyword evidence="1" id="KW-0472">Membrane</keyword>
<evidence type="ECO:0000313" key="3">
    <source>
        <dbReference type="EMBL" id="KIP61543.1"/>
    </source>
</evidence>
<evidence type="ECO:0000259" key="2">
    <source>
        <dbReference type="Pfam" id="PF06580"/>
    </source>
</evidence>
<keyword evidence="1" id="KW-1133">Transmembrane helix</keyword>
<evidence type="ECO:0000313" key="4">
    <source>
        <dbReference type="Proteomes" id="UP000032046"/>
    </source>
</evidence>
<dbReference type="SUPFAM" id="SSF55874">
    <property type="entry name" value="ATPase domain of HSP90 chaperone/DNA topoisomerase II/histidine kinase"/>
    <property type="match status" value="1"/>
</dbReference>
<dbReference type="RefSeq" id="WP_042519610.1">
    <property type="nucleotide sequence ID" value="NZ_JXQK01000065.1"/>
</dbReference>
<organism evidence="3 4">
    <name type="scientific">Prevotella pectinovora</name>
    <dbReference type="NCBI Taxonomy" id="1602169"/>
    <lineage>
        <taxon>Bacteria</taxon>
        <taxon>Pseudomonadati</taxon>
        <taxon>Bacteroidota</taxon>
        <taxon>Bacteroidia</taxon>
        <taxon>Bacteroidales</taxon>
        <taxon>Prevotellaceae</taxon>
        <taxon>Prevotella</taxon>
    </lineage>
</organism>
<dbReference type="GO" id="GO:0016020">
    <property type="term" value="C:membrane"/>
    <property type="evidence" value="ECO:0007669"/>
    <property type="project" value="InterPro"/>
</dbReference>
<name>A0A0D0I496_9BACT</name>
<dbReference type="InterPro" id="IPR010559">
    <property type="entry name" value="Sig_transdc_His_kin_internal"/>
</dbReference>
<feature type="transmembrane region" description="Helical" evidence="1">
    <location>
        <begin position="131"/>
        <end position="155"/>
    </location>
</feature>
<dbReference type="InterPro" id="IPR036890">
    <property type="entry name" value="HATPase_C_sf"/>
</dbReference>
<dbReference type="Gene3D" id="3.30.565.10">
    <property type="entry name" value="Histidine kinase-like ATPase, C-terminal domain"/>
    <property type="match status" value="1"/>
</dbReference>
<comment type="caution">
    <text evidence="3">The sequence shown here is derived from an EMBL/GenBank/DDBJ whole genome shotgun (WGS) entry which is preliminary data.</text>
</comment>